<gene>
    <name evidence="2" type="ORF">A966_04125</name>
</gene>
<feature type="signal peptide" evidence="1">
    <location>
        <begin position="1"/>
        <end position="23"/>
    </location>
</feature>
<evidence type="ECO:0000313" key="3">
    <source>
        <dbReference type="Proteomes" id="UP000011663"/>
    </source>
</evidence>
<proteinExistence type="predicted"/>
<sequence length="49" mass="5782">MMKKIYCLLILMMLLLLSCSDKKETDNKNSIKVIEDDEYIKNIIRDSSK</sequence>
<reference evidence="2 3" key="1">
    <citation type="submission" date="2012-07" db="EMBL/GenBank/DDBJ databases">
        <title>Genome sequence of Brachyspira sp. 30446, isolated from a pig with mucohaemorrhagic colitis.</title>
        <authorList>
            <person name="Rubin J.E."/>
            <person name="Fernando C."/>
            <person name="Harding J.C.S."/>
            <person name="Hill J.E."/>
        </authorList>
    </citation>
    <scope>NUCLEOTIDE SEQUENCE [LARGE SCALE GENOMIC DNA]</scope>
    <source>
        <strain evidence="2 3">30446</strain>
    </source>
</reference>
<evidence type="ECO:0000256" key="1">
    <source>
        <dbReference type="SAM" id="SignalP"/>
    </source>
</evidence>
<evidence type="ECO:0008006" key="4">
    <source>
        <dbReference type="Google" id="ProtNLM"/>
    </source>
</evidence>
<dbReference type="STRING" id="1289135.A966_04125"/>
<comment type="caution">
    <text evidence="2">The sequence shown here is derived from an EMBL/GenBank/DDBJ whole genome shotgun (WGS) entry which is preliminary data.</text>
</comment>
<dbReference type="EMBL" id="ALNZ01000017">
    <property type="protein sequence ID" value="EKV57746.1"/>
    <property type="molecule type" value="Genomic_DNA"/>
</dbReference>
<dbReference type="AlphaFoldDB" id="A0A2U4EX50"/>
<protein>
    <recommendedName>
        <fullName evidence="4">Lipoprotein</fullName>
    </recommendedName>
</protein>
<name>A0A2U4EX50_9SPIR</name>
<keyword evidence="1" id="KW-0732">Signal</keyword>
<dbReference type="RefSeq" id="WP_008722663.1">
    <property type="nucleotide sequence ID" value="NZ_JH994110.1"/>
</dbReference>
<dbReference type="GeneID" id="66489183"/>
<accession>A0A2U4EX50</accession>
<dbReference type="PROSITE" id="PS51257">
    <property type="entry name" value="PROKAR_LIPOPROTEIN"/>
    <property type="match status" value="1"/>
</dbReference>
<organism evidence="2 3">
    <name type="scientific">Brachyspira hampsonii 30446</name>
    <dbReference type="NCBI Taxonomy" id="1289135"/>
    <lineage>
        <taxon>Bacteria</taxon>
        <taxon>Pseudomonadati</taxon>
        <taxon>Spirochaetota</taxon>
        <taxon>Spirochaetia</taxon>
        <taxon>Brachyspirales</taxon>
        <taxon>Brachyspiraceae</taxon>
        <taxon>Brachyspira</taxon>
    </lineage>
</organism>
<evidence type="ECO:0000313" key="2">
    <source>
        <dbReference type="EMBL" id="EKV57746.1"/>
    </source>
</evidence>
<dbReference type="Proteomes" id="UP000011663">
    <property type="component" value="Unassembled WGS sequence"/>
</dbReference>
<feature type="chain" id="PRO_5015415815" description="Lipoprotein" evidence="1">
    <location>
        <begin position="24"/>
        <end position="49"/>
    </location>
</feature>